<organism evidence="1 2">
    <name type="scientific">Pseudonocardia hydrocarbonoxydans</name>
    <dbReference type="NCBI Taxonomy" id="76726"/>
    <lineage>
        <taxon>Bacteria</taxon>
        <taxon>Bacillati</taxon>
        <taxon>Actinomycetota</taxon>
        <taxon>Actinomycetes</taxon>
        <taxon>Pseudonocardiales</taxon>
        <taxon>Pseudonocardiaceae</taxon>
        <taxon>Pseudonocardia</taxon>
    </lineage>
</organism>
<gene>
    <name evidence="1" type="ORF">PHY01_16530</name>
</gene>
<evidence type="ECO:0000313" key="1">
    <source>
        <dbReference type="EMBL" id="GEC19370.1"/>
    </source>
</evidence>
<dbReference type="AlphaFoldDB" id="A0A4Y3WMT5"/>
<name>A0A4Y3WMT5_9PSEU</name>
<accession>A0A4Y3WMT5</accession>
<reference evidence="1 2" key="1">
    <citation type="submission" date="2019-06" db="EMBL/GenBank/DDBJ databases">
        <title>Whole genome shotgun sequence of Pseudonocardia hydrocarbonoxydans NBRC 14498.</title>
        <authorList>
            <person name="Hosoyama A."/>
            <person name="Uohara A."/>
            <person name="Ohji S."/>
            <person name="Ichikawa N."/>
        </authorList>
    </citation>
    <scope>NUCLEOTIDE SEQUENCE [LARGE SCALE GENOMIC DNA]</scope>
    <source>
        <strain evidence="1 2">NBRC 14498</strain>
    </source>
</reference>
<comment type="caution">
    <text evidence="1">The sequence shown here is derived from an EMBL/GenBank/DDBJ whole genome shotgun (WGS) entry which is preliminary data.</text>
</comment>
<dbReference type="Proteomes" id="UP000320338">
    <property type="component" value="Unassembled WGS sequence"/>
</dbReference>
<proteinExistence type="predicted"/>
<dbReference type="EMBL" id="BJNG01000014">
    <property type="protein sequence ID" value="GEC19370.1"/>
    <property type="molecule type" value="Genomic_DNA"/>
</dbReference>
<keyword evidence="2" id="KW-1185">Reference proteome</keyword>
<protein>
    <submittedName>
        <fullName evidence="1">Uncharacterized protein</fullName>
    </submittedName>
</protein>
<sequence>MPDLVIATSDDPLEPEQYRFVATDAWWLGSFGPYQHLTEHRLRTWIPAEPERDWLLDRSLTGRQRWLTGSLEQAREDGFELHDVAPVGLFRAPFGEFHRDRDDDCIELPQRRRGSWQVPTPEFLDRLPRDPAALLERLEADHPGRWAAPFSGAVDALRTCLVPAELRAVLYRALTGLPGVTVADETVAFDGRECVVLVHDAGRTRTELMIDIADGQFAGERDTTRIDSRCGLPVDTLVGETAVHTAVVDELGEQPDR</sequence>
<dbReference type="RefSeq" id="WP_141277928.1">
    <property type="nucleotide sequence ID" value="NZ_BAAARZ010000026.1"/>
</dbReference>
<evidence type="ECO:0000313" key="2">
    <source>
        <dbReference type="Proteomes" id="UP000320338"/>
    </source>
</evidence>
<dbReference type="OrthoDB" id="3387554at2"/>